<feature type="transmembrane region" description="Helical" evidence="1">
    <location>
        <begin position="638"/>
        <end position="660"/>
    </location>
</feature>
<dbReference type="Gene3D" id="6.10.340.10">
    <property type="match status" value="2"/>
</dbReference>
<dbReference type="InterPro" id="IPR001054">
    <property type="entry name" value="A/G_cyclase"/>
</dbReference>
<dbReference type="CDD" id="cd07302">
    <property type="entry name" value="CHD"/>
    <property type="match status" value="2"/>
</dbReference>
<evidence type="ECO:0000313" key="3">
    <source>
        <dbReference type="EMBL" id="PRP76133.1"/>
    </source>
</evidence>
<name>A0A2P6MWS0_9EUKA</name>
<feature type="transmembrane region" description="Helical" evidence="1">
    <location>
        <begin position="666"/>
        <end position="686"/>
    </location>
</feature>
<dbReference type="InterPro" id="IPR050697">
    <property type="entry name" value="Adenylyl/Guanylyl_Cyclase_3/4"/>
</dbReference>
<dbReference type="EMBL" id="MDYQ01000349">
    <property type="protein sequence ID" value="PRP76133.1"/>
    <property type="molecule type" value="Genomic_DNA"/>
</dbReference>
<dbReference type="PROSITE" id="PS50125">
    <property type="entry name" value="GUANYLATE_CYCLASE_2"/>
    <property type="match status" value="2"/>
</dbReference>
<keyword evidence="1" id="KW-1133">Transmembrane helix</keyword>
<accession>A0A2P6MWS0</accession>
<sequence length="974" mass="107608">MVHLSKVVPFEDEPESSAHSVSPIDIPSTFSSAVSFGSHYRGKRWKDRLSSLVSIRSIYIAMTLGLVISVTAIIAPLSVVSQQRLILDGLNDRANTNILLTNAAVVSLLSQSSDLLKTMSTAYTSFRFQPLHLNESYPVPLPENYMFWMDIAQSAVLQANSPNLFTVCFPDGKLAAIVWGVGRPILFAVTYPAPNDTVVGSLWVTNGTSLPLADLNFESHSFLFNDTSQVKGQRYSIYIGDHPPCNTTFQVSDILQSAGIGVIPVETYAVSYAVCDSAGNALAGIYTSFPTTAITDILNSTEVGVLSLIINQEKMLVATSNGDSASVDPNTFSARLFAPNSTVEWISKASAATPIDTTSSSFITIDGNHYLIKSIPMVGVQFNKWILIKLYPMASVEAIQRQYVISVVAVLVVLLIVCVAVVLILAYWMTKPLKNLSEELKHVARMELDLRQLSTPRFYEAKLLQSSFMQLHTALKSFRKFVPNQVILNILKYNREASSHLSPAKVTVMFQDIQGFTSLAETMQPMQLAGLTEEYLEAMTFIISQHGGTVDKYIGGSSQPSSCSVSSGSGLHERAETANRSFGLIIFSITKILNTTEDGVLSLIVNEDKMLVATCNGDSPFLNASTFSPRVFAPNSTVTWIAQAAAVITVSATSSTLISIKDQNYLLMAIPIVGIPFTRWTLIKLYPLAKEEEIQRRYVITVVIVLVMIVIITVVIAIVVAYCMTKPLKNLSEELSRVARMELDLKQLSTPRFYEAKLLQASFMQLHTALKSFRKFVPNQVILNILKYNREASSHLSPAKVTVMFQDIQGFTSLAETMQPMQLAGLTEEYLEAMTFIISQHSGTVDKYIGDCIMSIYNKPESLPNHPTVACQVALACLRELKQLNKRWKDKYGVQLHTRIGIHTGEVLVGNMGSDVRMNYTVIGDNVNIAARLEGINKKLLTNDFQKNVCHDDWGALEMIEQMVELVPRRDWDP</sequence>
<gene>
    <name evidence="3" type="ORF">PROFUN_15423</name>
</gene>
<comment type="caution">
    <text evidence="3">The sequence shown here is derived from an EMBL/GenBank/DDBJ whole genome shotgun (WGS) entry which is preliminary data.</text>
</comment>
<dbReference type="PANTHER" id="PTHR43081">
    <property type="entry name" value="ADENYLATE CYCLASE, TERMINAL-DIFFERENTIATION SPECIFIC-RELATED"/>
    <property type="match status" value="1"/>
</dbReference>
<dbReference type="AlphaFoldDB" id="A0A2P6MWS0"/>
<dbReference type="OrthoDB" id="33857at2759"/>
<dbReference type="STRING" id="1890364.A0A2P6MWS0"/>
<feature type="domain" description="Guanylate cyclase" evidence="2">
    <location>
        <begin position="507"/>
        <end position="557"/>
    </location>
</feature>
<dbReference type="SMART" id="SM00044">
    <property type="entry name" value="CYCc"/>
    <property type="match status" value="1"/>
</dbReference>
<feature type="transmembrane region" description="Helical" evidence="1">
    <location>
        <begin position="58"/>
        <end position="79"/>
    </location>
</feature>
<feature type="domain" description="Guanylate cyclase" evidence="2">
    <location>
        <begin position="802"/>
        <end position="934"/>
    </location>
</feature>
<dbReference type="Gene3D" id="3.30.70.1230">
    <property type="entry name" value="Nucleotide cyclase"/>
    <property type="match status" value="2"/>
</dbReference>
<organism evidence="3 4">
    <name type="scientific">Planoprotostelium fungivorum</name>
    <dbReference type="NCBI Taxonomy" id="1890364"/>
    <lineage>
        <taxon>Eukaryota</taxon>
        <taxon>Amoebozoa</taxon>
        <taxon>Evosea</taxon>
        <taxon>Variosea</taxon>
        <taxon>Cavosteliida</taxon>
        <taxon>Cavosteliaceae</taxon>
        <taxon>Planoprotostelium</taxon>
    </lineage>
</organism>
<evidence type="ECO:0000313" key="4">
    <source>
        <dbReference type="Proteomes" id="UP000241769"/>
    </source>
</evidence>
<keyword evidence="4" id="KW-1185">Reference proteome</keyword>
<dbReference type="GO" id="GO:0009190">
    <property type="term" value="P:cyclic nucleotide biosynthetic process"/>
    <property type="evidence" value="ECO:0007669"/>
    <property type="project" value="InterPro"/>
</dbReference>
<evidence type="ECO:0000259" key="2">
    <source>
        <dbReference type="PROSITE" id="PS50125"/>
    </source>
</evidence>
<protein>
    <submittedName>
        <fullName evidence="3">Adenylate/guanylate cyclase</fullName>
    </submittedName>
</protein>
<keyword evidence="1" id="KW-0812">Transmembrane</keyword>
<dbReference type="InParanoid" id="A0A2P6MWS0"/>
<dbReference type="Pfam" id="PF00211">
    <property type="entry name" value="Guanylate_cyc"/>
    <property type="match status" value="1"/>
</dbReference>
<feature type="transmembrane region" description="Helical" evidence="1">
    <location>
        <begin position="403"/>
        <end position="428"/>
    </location>
</feature>
<dbReference type="GO" id="GO:0035556">
    <property type="term" value="P:intracellular signal transduction"/>
    <property type="evidence" value="ECO:0007669"/>
    <property type="project" value="InterPro"/>
</dbReference>
<dbReference type="PANTHER" id="PTHR43081:SF1">
    <property type="entry name" value="ADENYLATE CYCLASE, TERMINAL-DIFFERENTIATION SPECIFIC"/>
    <property type="match status" value="1"/>
</dbReference>
<dbReference type="InterPro" id="IPR029787">
    <property type="entry name" value="Nucleotide_cyclase"/>
</dbReference>
<proteinExistence type="predicted"/>
<dbReference type="SUPFAM" id="SSF55073">
    <property type="entry name" value="Nucleotide cyclase"/>
    <property type="match status" value="2"/>
</dbReference>
<dbReference type="Proteomes" id="UP000241769">
    <property type="component" value="Unassembled WGS sequence"/>
</dbReference>
<feature type="transmembrane region" description="Helical" evidence="1">
    <location>
        <begin position="698"/>
        <end position="722"/>
    </location>
</feature>
<keyword evidence="1" id="KW-0472">Membrane</keyword>
<reference evidence="3 4" key="1">
    <citation type="journal article" date="2018" name="Genome Biol. Evol.">
        <title>Multiple Roots of Fruiting Body Formation in Amoebozoa.</title>
        <authorList>
            <person name="Hillmann F."/>
            <person name="Forbes G."/>
            <person name="Novohradska S."/>
            <person name="Ferling I."/>
            <person name="Riege K."/>
            <person name="Groth M."/>
            <person name="Westermann M."/>
            <person name="Marz M."/>
            <person name="Spaller T."/>
            <person name="Winckler T."/>
            <person name="Schaap P."/>
            <person name="Glockner G."/>
        </authorList>
    </citation>
    <scope>NUCLEOTIDE SEQUENCE [LARGE SCALE GENOMIC DNA]</scope>
    <source>
        <strain evidence="3 4">Jena</strain>
    </source>
</reference>
<evidence type="ECO:0000256" key="1">
    <source>
        <dbReference type="SAM" id="Phobius"/>
    </source>
</evidence>